<dbReference type="AlphaFoldDB" id="A0A0C9TH02"/>
<dbReference type="Gene3D" id="3.40.50.620">
    <property type="entry name" value="HUPs"/>
    <property type="match status" value="1"/>
</dbReference>
<dbReference type="Proteomes" id="UP000054279">
    <property type="component" value="Unassembled WGS sequence"/>
</dbReference>
<evidence type="ECO:0000313" key="3">
    <source>
        <dbReference type="Proteomes" id="UP000054279"/>
    </source>
</evidence>
<reference evidence="2 3" key="1">
    <citation type="submission" date="2014-06" db="EMBL/GenBank/DDBJ databases">
        <title>Evolutionary Origins and Diversification of the Mycorrhizal Mutualists.</title>
        <authorList>
            <consortium name="DOE Joint Genome Institute"/>
            <consortium name="Mycorrhizal Genomics Consortium"/>
            <person name="Kohler A."/>
            <person name="Kuo A."/>
            <person name="Nagy L.G."/>
            <person name="Floudas D."/>
            <person name="Copeland A."/>
            <person name="Barry K.W."/>
            <person name="Cichocki N."/>
            <person name="Veneault-Fourrey C."/>
            <person name="LaButti K."/>
            <person name="Lindquist E.A."/>
            <person name="Lipzen A."/>
            <person name="Lundell T."/>
            <person name="Morin E."/>
            <person name="Murat C."/>
            <person name="Riley R."/>
            <person name="Ohm R."/>
            <person name="Sun H."/>
            <person name="Tunlid A."/>
            <person name="Henrissat B."/>
            <person name="Grigoriev I.V."/>
            <person name="Hibbett D.S."/>
            <person name="Martin F."/>
        </authorList>
    </citation>
    <scope>NUCLEOTIDE SEQUENCE [LARGE SCALE GENOMIC DNA]</scope>
    <source>
        <strain evidence="2 3">SS14</strain>
    </source>
</reference>
<gene>
    <name evidence="2" type="ORF">M422DRAFT_269952</name>
</gene>
<dbReference type="HOGENOM" id="CLU_853031_0_0_1"/>
<keyword evidence="3" id="KW-1185">Reference proteome</keyword>
<dbReference type="Pfam" id="PF00733">
    <property type="entry name" value="Asn_synthase"/>
    <property type="match status" value="1"/>
</dbReference>
<dbReference type="GO" id="GO:0006529">
    <property type="term" value="P:asparagine biosynthetic process"/>
    <property type="evidence" value="ECO:0007669"/>
    <property type="project" value="InterPro"/>
</dbReference>
<protein>
    <recommendedName>
        <fullName evidence="1">Asparagine synthetase domain-containing protein</fullName>
    </recommendedName>
</protein>
<dbReference type="EMBL" id="KN837299">
    <property type="protein sequence ID" value="KIJ28743.1"/>
    <property type="molecule type" value="Genomic_DNA"/>
</dbReference>
<organism evidence="2 3">
    <name type="scientific">Sphaerobolus stellatus (strain SS14)</name>
    <dbReference type="NCBI Taxonomy" id="990650"/>
    <lineage>
        <taxon>Eukaryota</taxon>
        <taxon>Fungi</taxon>
        <taxon>Dikarya</taxon>
        <taxon>Basidiomycota</taxon>
        <taxon>Agaricomycotina</taxon>
        <taxon>Agaricomycetes</taxon>
        <taxon>Phallomycetidae</taxon>
        <taxon>Geastrales</taxon>
        <taxon>Sphaerobolaceae</taxon>
        <taxon>Sphaerobolus</taxon>
    </lineage>
</organism>
<dbReference type="InterPro" id="IPR014729">
    <property type="entry name" value="Rossmann-like_a/b/a_fold"/>
</dbReference>
<dbReference type="GO" id="GO:0004066">
    <property type="term" value="F:asparagine synthase (glutamine-hydrolyzing) activity"/>
    <property type="evidence" value="ECO:0007669"/>
    <property type="project" value="InterPro"/>
</dbReference>
<evidence type="ECO:0000259" key="1">
    <source>
        <dbReference type="Pfam" id="PF00733"/>
    </source>
</evidence>
<sequence length="326" mass="37777">MASSIEGRLPMLDKYFTEFALQLPQEYLLDPETLREKKILYEAFEDIVPPHIRTRSKQPFWAPSFQECLTKTVEGKLLINKYISKEAIDRAGVWSHAKIQNLLERLQVEKFDAFMDSVFGVVLSVQILHSLFIENTSRYRTSQKQILGFYKFCLFVQPHPHVENDFVSTLRFILWLCYYIWHCIHLQRRPVKYLPHQVICATAESPIGRDVEGVLSTITAVLFYYPQPDDPPMKEGYCYYIFGKIATVHPTTELPEDIERSVLDFQVDVWSISKLEGKQRPIPPFISVTGSASNKKARSFDLHNMQYFRTSPLPSRKTAGNIATIC</sequence>
<dbReference type="OrthoDB" id="409189at2759"/>
<name>A0A0C9TH02_SPHS4</name>
<accession>A0A0C9TH02</accession>
<feature type="domain" description="Asparagine synthetase" evidence="1">
    <location>
        <begin position="1"/>
        <end position="110"/>
    </location>
</feature>
<evidence type="ECO:0000313" key="2">
    <source>
        <dbReference type="EMBL" id="KIJ28743.1"/>
    </source>
</evidence>
<dbReference type="SUPFAM" id="SSF52402">
    <property type="entry name" value="Adenine nucleotide alpha hydrolases-like"/>
    <property type="match status" value="1"/>
</dbReference>
<dbReference type="CDD" id="cd01991">
    <property type="entry name" value="Asn_synthase_B_C"/>
    <property type="match status" value="1"/>
</dbReference>
<dbReference type="InterPro" id="IPR001962">
    <property type="entry name" value="Asn_synthase"/>
</dbReference>
<proteinExistence type="predicted"/>